<name>A0ACB8TFV8_9AGAM</name>
<reference evidence="1" key="1">
    <citation type="submission" date="2021-03" db="EMBL/GenBank/DDBJ databases">
        <authorList>
            <consortium name="DOE Joint Genome Institute"/>
            <person name="Ahrendt S."/>
            <person name="Looney B.P."/>
            <person name="Miyauchi S."/>
            <person name="Morin E."/>
            <person name="Drula E."/>
            <person name="Courty P.E."/>
            <person name="Chicoki N."/>
            <person name="Fauchery L."/>
            <person name="Kohler A."/>
            <person name="Kuo A."/>
            <person name="Labutti K."/>
            <person name="Pangilinan J."/>
            <person name="Lipzen A."/>
            <person name="Riley R."/>
            <person name="Andreopoulos W."/>
            <person name="He G."/>
            <person name="Johnson J."/>
            <person name="Barry K.W."/>
            <person name="Grigoriev I.V."/>
            <person name="Nagy L."/>
            <person name="Hibbett D."/>
            <person name="Henrissat B."/>
            <person name="Matheny P.B."/>
            <person name="Labbe J."/>
            <person name="Martin F."/>
        </authorList>
    </citation>
    <scope>NUCLEOTIDE SEQUENCE</scope>
    <source>
        <strain evidence="1">HHB10654</strain>
    </source>
</reference>
<protein>
    <submittedName>
        <fullName evidence="1">Uncharacterized protein</fullName>
    </submittedName>
</protein>
<accession>A0ACB8TFV8</accession>
<evidence type="ECO:0000313" key="1">
    <source>
        <dbReference type="EMBL" id="KAI0067299.1"/>
    </source>
</evidence>
<gene>
    <name evidence="1" type="ORF">BV25DRAFT_1896972</name>
</gene>
<proteinExistence type="predicted"/>
<organism evidence="1 2">
    <name type="scientific">Artomyces pyxidatus</name>
    <dbReference type="NCBI Taxonomy" id="48021"/>
    <lineage>
        <taxon>Eukaryota</taxon>
        <taxon>Fungi</taxon>
        <taxon>Dikarya</taxon>
        <taxon>Basidiomycota</taxon>
        <taxon>Agaricomycotina</taxon>
        <taxon>Agaricomycetes</taxon>
        <taxon>Russulales</taxon>
        <taxon>Auriscalpiaceae</taxon>
        <taxon>Artomyces</taxon>
    </lineage>
</organism>
<reference evidence="1" key="2">
    <citation type="journal article" date="2022" name="New Phytol.">
        <title>Evolutionary transition to the ectomycorrhizal habit in the genomes of a hyperdiverse lineage of mushroom-forming fungi.</title>
        <authorList>
            <person name="Looney B."/>
            <person name="Miyauchi S."/>
            <person name="Morin E."/>
            <person name="Drula E."/>
            <person name="Courty P.E."/>
            <person name="Kohler A."/>
            <person name="Kuo A."/>
            <person name="LaButti K."/>
            <person name="Pangilinan J."/>
            <person name="Lipzen A."/>
            <person name="Riley R."/>
            <person name="Andreopoulos W."/>
            <person name="He G."/>
            <person name="Johnson J."/>
            <person name="Nolan M."/>
            <person name="Tritt A."/>
            <person name="Barry K.W."/>
            <person name="Grigoriev I.V."/>
            <person name="Nagy L.G."/>
            <person name="Hibbett D."/>
            <person name="Henrissat B."/>
            <person name="Matheny P.B."/>
            <person name="Labbe J."/>
            <person name="Martin F.M."/>
        </authorList>
    </citation>
    <scope>NUCLEOTIDE SEQUENCE</scope>
    <source>
        <strain evidence="1">HHB10654</strain>
    </source>
</reference>
<dbReference type="EMBL" id="MU277190">
    <property type="protein sequence ID" value="KAI0067299.1"/>
    <property type="molecule type" value="Genomic_DNA"/>
</dbReference>
<comment type="caution">
    <text evidence="1">The sequence shown here is derived from an EMBL/GenBank/DDBJ whole genome shotgun (WGS) entry which is preliminary data.</text>
</comment>
<keyword evidence="2" id="KW-1185">Reference proteome</keyword>
<evidence type="ECO:0000313" key="2">
    <source>
        <dbReference type="Proteomes" id="UP000814140"/>
    </source>
</evidence>
<dbReference type="Proteomes" id="UP000814140">
    <property type="component" value="Unassembled WGS sequence"/>
</dbReference>
<sequence length="541" mass="59866">MTHTYNDARTRANPWSDEDSWEDLPESLNIDDPRAPGRRPNSPSGSVASSTRTYGTPRKRRPRQRLAPLAAARRQNYPPSPRPHPSSTNTVQVLPGRHDHEHTVIAEPAPLTALPVATPDLTPINATPAPEPPLYVPPSATSPSSTVTKDEVRELFWTFAVAAFRYTADVCGTAVRLLKQPIAILLFIWLLGFLLARISNTIRSSLAPLCYIPGVSRLCVVPIAQNTAPVAQRGTGQPAWADYPRLMNVERQTFETLLEETVDSAGLALEIKKAEMATSDLATLVRVSDLTSRDMLAEMLSEFVKDARKAGRGLQQFSSKVGSAVDSIISVNDYALHTIEAANSKLKALSLRRIWPFSVDEAATKEVVTQMFTEAMNSLSANMQRLVLEAEISLADLDRLEERLGNLHELVSREDSTLAISKSELLSNLWTILGGNRKTLHGMDTNLALLRNVGGYRKRALAHVVAALQTLQGMSVDMEELRQRVAAPELVGERIPVEVHMKSIRTGLDRLQERRIRAREREEDIVSRVMGVDSSRYESLD</sequence>